<dbReference type="PRINTS" id="PR00080">
    <property type="entry name" value="SDRFAMILY"/>
</dbReference>
<dbReference type="Gene3D" id="3.40.50.720">
    <property type="entry name" value="NAD(P)-binding Rossmann-like Domain"/>
    <property type="match status" value="1"/>
</dbReference>
<keyword evidence="3" id="KW-0472">Membrane</keyword>
<dbReference type="AlphaFoldDB" id="A0A087UEX1"/>
<dbReference type="PROSITE" id="PS00061">
    <property type="entry name" value="ADH_SHORT"/>
    <property type="match status" value="1"/>
</dbReference>
<dbReference type="Proteomes" id="UP000054359">
    <property type="component" value="Unassembled WGS sequence"/>
</dbReference>
<sequence>MIPVLEFFFPVTWVLLLLFLVWYFLLTDCDAALAFAETFGRPVADFKRKVVWITGASSGLGEAMAYELASVGAKLILTARSEDLLQKVKEDCIELSQGQLEKKDILVLPFDLSRLECHKENVEKAVNHFGKIDVLINNAARYQIGEIIETDIEVDKAIFDVNFFGTVSLTKLLLKHFLQNDGGRIVVISSIAGKYGIPATASYAATKHALQGYFESVRMEHNRDHISVTMICPGIFSSSIFGRTMTTKANEILQKDYSHYECTNMSSERCAHLTLVAAINKLFESWIAYQPFLLMLGVSQYVPDLYK</sequence>
<keyword evidence="3" id="KW-1133">Transmembrane helix</keyword>
<dbReference type="STRING" id="407821.A0A087UEX1"/>
<dbReference type="InterPro" id="IPR020904">
    <property type="entry name" value="Sc_DH/Rdtase_CS"/>
</dbReference>
<evidence type="ECO:0000313" key="4">
    <source>
        <dbReference type="EMBL" id="KFM75910.1"/>
    </source>
</evidence>
<gene>
    <name evidence="4" type="ORF">X975_13115</name>
</gene>
<evidence type="ECO:0000256" key="2">
    <source>
        <dbReference type="RuleBase" id="RU000363"/>
    </source>
</evidence>
<evidence type="ECO:0000256" key="1">
    <source>
        <dbReference type="ARBA" id="ARBA00023002"/>
    </source>
</evidence>
<reference evidence="4 5" key="1">
    <citation type="submission" date="2013-11" db="EMBL/GenBank/DDBJ databases">
        <title>Genome sequencing of Stegodyphus mimosarum.</title>
        <authorList>
            <person name="Bechsgaard J."/>
        </authorList>
    </citation>
    <scope>NUCLEOTIDE SEQUENCE [LARGE SCALE GENOMIC DNA]</scope>
</reference>
<keyword evidence="1" id="KW-0560">Oxidoreductase</keyword>
<feature type="transmembrane region" description="Helical" evidence="3">
    <location>
        <begin position="7"/>
        <end position="25"/>
    </location>
</feature>
<dbReference type="Pfam" id="PF00106">
    <property type="entry name" value="adh_short"/>
    <property type="match status" value="1"/>
</dbReference>
<proteinExistence type="inferred from homology"/>
<dbReference type="OMA" id="WICENPV"/>
<dbReference type="InterPro" id="IPR036291">
    <property type="entry name" value="NAD(P)-bd_dom_sf"/>
</dbReference>
<dbReference type="OrthoDB" id="47007at2759"/>
<comment type="similarity">
    <text evidence="2">Belongs to the short-chain dehydrogenases/reductases (SDR) family.</text>
</comment>
<keyword evidence="3" id="KW-0812">Transmembrane</keyword>
<dbReference type="PANTHER" id="PTHR44269">
    <property type="entry name" value="DEHYDROGENASE/REDUCTASE SDR FAMILY MEMBER 7-RELATED"/>
    <property type="match status" value="1"/>
</dbReference>
<evidence type="ECO:0000313" key="5">
    <source>
        <dbReference type="Proteomes" id="UP000054359"/>
    </source>
</evidence>
<evidence type="ECO:0000256" key="3">
    <source>
        <dbReference type="SAM" id="Phobius"/>
    </source>
</evidence>
<dbReference type="SUPFAM" id="SSF51735">
    <property type="entry name" value="NAD(P)-binding Rossmann-fold domains"/>
    <property type="match status" value="1"/>
</dbReference>
<name>A0A087UEX1_STEMI</name>
<dbReference type="EMBL" id="KK119515">
    <property type="protein sequence ID" value="KFM75910.1"/>
    <property type="molecule type" value="Genomic_DNA"/>
</dbReference>
<dbReference type="PANTHER" id="PTHR44269:SF1">
    <property type="entry name" value="DEHYDROGENASE_REDUCTASE SDR FAMILY MEMBER 7"/>
    <property type="match status" value="1"/>
</dbReference>
<keyword evidence="5" id="KW-1185">Reference proteome</keyword>
<dbReference type="InterPro" id="IPR002347">
    <property type="entry name" value="SDR_fam"/>
</dbReference>
<protein>
    <submittedName>
        <fullName evidence="4">Dehydrogenase/reductase SDR family member 7</fullName>
    </submittedName>
</protein>
<organism evidence="4 5">
    <name type="scientific">Stegodyphus mimosarum</name>
    <name type="common">African social velvet spider</name>
    <dbReference type="NCBI Taxonomy" id="407821"/>
    <lineage>
        <taxon>Eukaryota</taxon>
        <taxon>Metazoa</taxon>
        <taxon>Ecdysozoa</taxon>
        <taxon>Arthropoda</taxon>
        <taxon>Chelicerata</taxon>
        <taxon>Arachnida</taxon>
        <taxon>Araneae</taxon>
        <taxon>Araneomorphae</taxon>
        <taxon>Entelegynae</taxon>
        <taxon>Eresoidea</taxon>
        <taxon>Eresidae</taxon>
        <taxon>Stegodyphus</taxon>
    </lineage>
</organism>
<feature type="non-terminal residue" evidence="4">
    <location>
        <position position="307"/>
    </location>
</feature>
<dbReference type="InterPro" id="IPR053011">
    <property type="entry name" value="SDR_family_member_7"/>
</dbReference>
<accession>A0A087UEX1</accession>
<dbReference type="GO" id="GO:0016491">
    <property type="term" value="F:oxidoreductase activity"/>
    <property type="evidence" value="ECO:0007669"/>
    <property type="project" value="UniProtKB-KW"/>
</dbReference>
<dbReference type="PRINTS" id="PR00081">
    <property type="entry name" value="GDHRDH"/>
</dbReference>